<dbReference type="GO" id="GO:0090110">
    <property type="term" value="P:COPII-coated vesicle cargo loading"/>
    <property type="evidence" value="ECO:0007669"/>
    <property type="project" value="TreeGrafter"/>
</dbReference>
<dbReference type="PANTHER" id="PTHR11141:SF0">
    <property type="entry name" value="PROTEIN TRANSPORT PROTEIN SEC23"/>
    <property type="match status" value="1"/>
</dbReference>
<dbReference type="SUPFAM" id="SSF82754">
    <property type="entry name" value="C-terminal, gelsolin-like domain of Sec23/24"/>
    <property type="match status" value="1"/>
</dbReference>
<dbReference type="Gene3D" id="3.40.20.10">
    <property type="entry name" value="Severin"/>
    <property type="match status" value="1"/>
</dbReference>
<comment type="similarity">
    <text evidence="1 6">Belongs to the SEC23/SEC24 family. SEC23 subfamily.</text>
</comment>
<dbReference type="GO" id="GO:0006886">
    <property type="term" value="P:intracellular protein transport"/>
    <property type="evidence" value="ECO:0007669"/>
    <property type="project" value="InterPro"/>
</dbReference>
<evidence type="ECO:0000256" key="3">
    <source>
        <dbReference type="ARBA" id="ARBA00022490"/>
    </source>
</evidence>
<dbReference type="InterPro" id="IPR036180">
    <property type="entry name" value="Gelsolin-like_dom_sf"/>
</dbReference>
<proteinExistence type="inferred from homology"/>
<evidence type="ECO:0000256" key="1">
    <source>
        <dbReference type="ARBA" id="ARBA00009210"/>
    </source>
</evidence>
<keyword evidence="6" id="KW-0813">Transport</keyword>
<dbReference type="Pfam" id="PF08033">
    <property type="entry name" value="Sec23_BS"/>
    <property type="match status" value="1"/>
</dbReference>
<keyword evidence="3 6" id="KW-0963">Cytoplasm</keyword>
<dbReference type="GO" id="GO:0070971">
    <property type="term" value="C:endoplasmic reticulum exit site"/>
    <property type="evidence" value="ECO:0007669"/>
    <property type="project" value="TreeGrafter"/>
</dbReference>
<dbReference type="Pfam" id="PF04811">
    <property type="entry name" value="Sec23_trunk"/>
    <property type="match status" value="1"/>
</dbReference>
<dbReference type="Pfam" id="PF04815">
    <property type="entry name" value="Sec23_helical"/>
    <property type="match status" value="1"/>
</dbReference>
<keyword evidence="6" id="KW-0862">Zinc</keyword>
<dbReference type="Gene3D" id="2.30.30.380">
    <property type="entry name" value="Zn-finger domain of Sec23/24"/>
    <property type="match status" value="1"/>
</dbReference>
<evidence type="ECO:0000313" key="11">
    <source>
        <dbReference type="EMBL" id="KAG7192429.1"/>
    </source>
</evidence>
<dbReference type="GO" id="GO:0005096">
    <property type="term" value="F:GTPase activator activity"/>
    <property type="evidence" value="ECO:0007669"/>
    <property type="project" value="TreeGrafter"/>
</dbReference>
<keyword evidence="6" id="KW-0256">Endoplasmic reticulum</keyword>
<keyword evidence="6" id="KW-0931">ER-Golgi transport</keyword>
<organism evidence="11 12">
    <name type="scientific">Scheffersomyces spartinae</name>
    <dbReference type="NCBI Taxonomy" id="45513"/>
    <lineage>
        <taxon>Eukaryota</taxon>
        <taxon>Fungi</taxon>
        <taxon>Dikarya</taxon>
        <taxon>Ascomycota</taxon>
        <taxon>Saccharomycotina</taxon>
        <taxon>Pichiomycetes</taxon>
        <taxon>Debaryomycetaceae</taxon>
        <taxon>Scheffersomyces</taxon>
    </lineage>
</organism>
<keyword evidence="6" id="KW-0479">Metal-binding</keyword>
<comment type="function">
    <text evidence="5 6">Component of the coat protein complex II (COPII) which promotes the formation of transport vesicles from the endoplasmic reticulum (ER). The coat has two main functions, the physical deformation of the endoplasmic reticulum membrane into vesicles and the selection of cargo molecules.</text>
</comment>
<dbReference type="EMBL" id="JAHMUF010000018">
    <property type="protein sequence ID" value="KAG7192429.1"/>
    <property type="molecule type" value="Genomic_DNA"/>
</dbReference>
<dbReference type="InterPro" id="IPR036175">
    <property type="entry name" value="Sec23/24_helical_dom_sf"/>
</dbReference>
<evidence type="ECO:0000259" key="9">
    <source>
        <dbReference type="Pfam" id="PF04815"/>
    </source>
</evidence>
<dbReference type="GO" id="GO:0000139">
    <property type="term" value="C:Golgi membrane"/>
    <property type="evidence" value="ECO:0007669"/>
    <property type="project" value="UniProtKB-SubCell"/>
</dbReference>
<keyword evidence="6" id="KW-0472">Membrane</keyword>
<keyword evidence="4 6" id="KW-0333">Golgi apparatus</keyword>
<dbReference type="InterPro" id="IPR029006">
    <property type="entry name" value="ADF-H/Gelsolin-like_dom_sf"/>
</dbReference>
<dbReference type="PANTHER" id="PTHR11141">
    <property type="entry name" value="PROTEIN TRANSPORT PROTEIN SEC23"/>
    <property type="match status" value="1"/>
</dbReference>
<protein>
    <recommendedName>
        <fullName evidence="2 6">Protein transport protein SEC23</fullName>
    </recommendedName>
</protein>
<evidence type="ECO:0000256" key="6">
    <source>
        <dbReference type="RuleBase" id="RU365030"/>
    </source>
</evidence>
<dbReference type="SUPFAM" id="SSF81995">
    <property type="entry name" value="beta-sandwich domain of Sec23/24"/>
    <property type="match status" value="1"/>
</dbReference>
<feature type="domain" description="Sec23/Sec24 beta-sandwich" evidence="10">
    <location>
        <begin position="396"/>
        <end position="505"/>
    </location>
</feature>
<comment type="subcellular location">
    <subcellularLocation>
        <location evidence="6">Cytoplasm</location>
    </subcellularLocation>
    <subcellularLocation>
        <location evidence="6">Cytoplasmic vesicle</location>
        <location evidence="6">COPII-coated vesicle membrane</location>
        <topology evidence="6">Peripheral membrane protein</topology>
        <orientation evidence="6">Cytoplasmic side</orientation>
    </subcellularLocation>
    <subcellularLocation>
        <location evidence="6">Endoplasmic reticulum membrane</location>
        <topology evidence="6">Peripheral membrane protein</topology>
        <orientation evidence="6">Cytoplasmic side</orientation>
    </subcellularLocation>
    <subcellularLocation>
        <location evidence="6">Golgi apparatus membrane</location>
        <topology evidence="6">Peripheral membrane protein</topology>
        <orientation evidence="6">Cytoplasmic side</orientation>
    </subcellularLocation>
</comment>
<dbReference type="InterPro" id="IPR037364">
    <property type="entry name" value="Sec23"/>
</dbReference>
<feature type="domain" description="Sec23/Sec24 trunk" evidence="8">
    <location>
        <begin position="107"/>
        <end position="383"/>
    </location>
</feature>
<evidence type="ECO:0000259" key="8">
    <source>
        <dbReference type="Pfam" id="PF04811"/>
    </source>
</evidence>
<dbReference type="InterPro" id="IPR006896">
    <property type="entry name" value="Sec23/24_trunk_dom"/>
</dbReference>
<comment type="caution">
    <text evidence="11">The sequence shown here is derived from an EMBL/GenBank/DDBJ whole genome shotgun (WGS) entry which is preliminary data.</text>
</comment>
<dbReference type="Gene3D" id="3.40.50.410">
    <property type="entry name" value="von Willebrand factor, type A domain"/>
    <property type="match status" value="1"/>
</dbReference>
<dbReference type="InterPro" id="IPR012990">
    <property type="entry name" value="Beta-sandwich_Sec23_24"/>
</dbReference>
<dbReference type="InterPro" id="IPR036465">
    <property type="entry name" value="vWFA_dom_sf"/>
</dbReference>
<dbReference type="RefSeq" id="XP_043047979.1">
    <property type="nucleotide sequence ID" value="XM_043192611.1"/>
</dbReference>
<dbReference type="InterPro" id="IPR006900">
    <property type="entry name" value="Sec23/24_helical_dom"/>
</dbReference>
<dbReference type="InterPro" id="IPR036174">
    <property type="entry name" value="Znf_Sec23_Sec24_sf"/>
</dbReference>
<dbReference type="GO" id="GO:0008270">
    <property type="term" value="F:zinc ion binding"/>
    <property type="evidence" value="ECO:0007669"/>
    <property type="project" value="InterPro"/>
</dbReference>
<evidence type="ECO:0000259" key="7">
    <source>
        <dbReference type="Pfam" id="PF00626"/>
    </source>
</evidence>
<dbReference type="AlphaFoldDB" id="A0A9P7V6S5"/>
<sequence>MDFEEREDKDGIRLSWSCLPKSRLQHHRNVVPFGALYTPLNTKTELPVLPKESLETCRQCRSSNNQFTQGTPEMWSCHFCGFNNRRVTTEPIPLSTVEYCTGQYGPQPIFFYVVDTCFENEDVVDAFVSLKELLAISLSLLPENALVGLITYGKHVHLHDLNSGNSLKLYSFNGSKEYTKEKVELSIGLLPSSVKQPQSSMSSVAQRFLQPVSIAEFQFESILDSLTPNVFPHSAIKERPLRLTGCALNVTLLLLSSLLNGQTSGGHVLCFIGGVCTYGPGSIVSLLLKEPLRSHHDIEKSRQATLPNTTQNVNVLLIKLAKKFYHAVAQNFVLIGLSCDIFIGCYDQVGLWEMDDIPNKTGGAIVLCDSFSTSIFKQSLQKFFRKHYESDFLEMGFNGTLEIKVQADLKIQGLLGHATSLKTKLSNKGNTPNNVSSSSISHTVVGEGDTNAWKLCSVDNQSTYAIYFEKGDSVNKDFTFIQFLFHYQHPSGEMRLRVTTLPVAIVADSDAQALELGFDQDAATVLMARVAIQKLKSGTSSPKEIQRLLDNQLVEYCSRFAVYNKGQLETFRLLSQYSIIPQSFFYLRRSPFIDVFGASPDETAFTRHTFFHEDVNNSLIMIQPSLILFDIDKFGEEIDGEPNYTGTPVLLDSCSLGPDKILLLDTFFHILIFHGSTVASWRQAKYHELEGYEHFKAFLEEPRREAMELLMERFPLPRFIDTNEGGSQARFLMAKLNPSTTYNNPNTQLYGSGQLDVLTDDISLQLYMELIKKSTVNKK</sequence>
<dbReference type="GO" id="GO:0030127">
    <property type="term" value="C:COPII vesicle coat"/>
    <property type="evidence" value="ECO:0007669"/>
    <property type="project" value="InterPro"/>
</dbReference>
<feature type="domain" description="Sec23/Sec24 helical" evidence="9">
    <location>
        <begin position="519"/>
        <end position="619"/>
    </location>
</feature>
<dbReference type="Proteomes" id="UP000790833">
    <property type="component" value="Unassembled WGS sequence"/>
</dbReference>
<evidence type="ECO:0000313" key="12">
    <source>
        <dbReference type="Proteomes" id="UP000790833"/>
    </source>
</evidence>
<name>A0A9P7V6S5_9ASCO</name>
<keyword evidence="12" id="KW-1185">Reference proteome</keyword>
<evidence type="ECO:0000256" key="2">
    <source>
        <dbReference type="ARBA" id="ARBA00021212"/>
    </source>
</evidence>
<dbReference type="Gene3D" id="2.60.40.1670">
    <property type="entry name" value="beta-sandwich domain of Sec23/24"/>
    <property type="match status" value="1"/>
</dbReference>
<dbReference type="GO" id="GO:0005789">
    <property type="term" value="C:endoplasmic reticulum membrane"/>
    <property type="evidence" value="ECO:0007669"/>
    <property type="project" value="UniProtKB-SubCell"/>
</dbReference>
<keyword evidence="6" id="KW-0653">Protein transport</keyword>
<dbReference type="FunFam" id="3.40.20.10:FF:000041">
    <property type="entry name" value="Protein transport protein SEC23"/>
    <property type="match status" value="1"/>
</dbReference>
<feature type="domain" description="Gelsolin-like" evidence="7">
    <location>
        <begin position="647"/>
        <end position="732"/>
    </location>
</feature>
<accession>A0A9P7V6S5</accession>
<dbReference type="GeneID" id="66115204"/>
<evidence type="ECO:0000259" key="10">
    <source>
        <dbReference type="Pfam" id="PF08033"/>
    </source>
</evidence>
<dbReference type="SUPFAM" id="SSF82919">
    <property type="entry name" value="Zn-finger domain of Sec23/24"/>
    <property type="match status" value="1"/>
</dbReference>
<reference evidence="11" key="1">
    <citation type="submission" date="2021-03" db="EMBL/GenBank/DDBJ databases">
        <authorList>
            <person name="Palmer J.M."/>
        </authorList>
    </citation>
    <scope>NUCLEOTIDE SEQUENCE</scope>
    <source>
        <strain evidence="11">ARV_011</strain>
    </source>
</reference>
<dbReference type="OrthoDB" id="10256289at2759"/>
<evidence type="ECO:0000256" key="5">
    <source>
        <dbReference type="ARBA" id="ARBA00025471"/>
    </source>
</evidence>
<dbReference type="InterPro" id="IPR007123">
    <property type="entry name" value="Gelsolin-like_dom"/>
</dbReference>
<evidence type="ECO:0000256" key="4">
    <source>
        <dbReference type="ARBA" id="ARBA00023034"/>
    </source>
</evidence>
<dbReference type="SUPFAM" id="SSF81811">
    <property type="entry name" value="Helical domain of Sec23/24"/>
    <property type="match status" value="1"/>
</dbReference>
<dbReference type="Gene3D" id="1.20.120.730">
    <property type="entry name" value="Sec23/Sec24 helical domain"/>
    <property type="match status" value="1"/>
</dbReference>
<dbReference type="Pfam" id="PF00626">
    <property type="entry name" value="Gelsolin"/>
    <property type="match status" value="1"/>
</dbReference>
<dbReference type="SUPFAM" id="SSF53300">
    <property type="entry name" value="vWA-like"/>
    <property type="match status" value="1"/>
</dbReference>
<keyword evidence="6" id="KW-0968">Cytoplasmic vesicle</keyword>
<gene>
    <name evidence="11" type="ORF">KQ657_001830</name>
</gene>